<keyword evidence="1" id="KW-0812">Transmembrane</keyword>
<evidence type="ECO:0008006" key="4">
    <source>
        <dbReference type="Google" id="ProtNLM"/>
    </source>
</evidence>
<feature type="transmembrane region" description="Helical" evidence="1">
    <location>
        <begin position="107"/>
        <end position="126"/>
    </location>
</feature>
<feature type="transmembrane region" description="Helical" evidence="1">
    <location>
        <begin position="133"/>
        <end position="151"/>
    </location>
</feature>
<keyword evidence="1" id="KW-0472">Membrane</keyword>
<accession>A0A437APZ4</accession>
<reference evidence="2 3" key="1">
    <citation type="submission" date="2018-10" db="EMBL/GenBank/DDBJ databases">
        <title>Draft genome sequence of the microsporidian Tubulinosema ratisbonensis.</title>
        <authorList>
            <person name="Polonais V."/>
            <person name="Peyretaillade E."/>
            <person name="Niehus S."/>
            <person name="Wawrzyniak I."/>
            <person name="Franchet A."/>
            <person name="Gaspin C."/>
            <person name="Reichstadt M."/>
            <person name="Belser C."/>
            <person name="Labadie K."/>
            <person name="Delbac F."/>
            <person name="Ferrandon D."/>
        </authorList>
    </citation>
    <scope>NUCLEOTIDE SEQUENCE [LARGE SCALE GENOMIC DNA]</scope>
    <source>
        <strain evidence="2 3">Franzen</strain>
    </source>
</reference>
<name>A0A437APZ4_9MICR</name>
<keyword evidence="1" id="KW-1133">Transmembrane helix</keyword>
<dbReference type="OrthoDB" id="10559056at2759"/>
<feature type="transmembrane region" description="Helical" evidence="1">
    <location>
        <begin position="7"/>
        <end position="25"/>
    </location>
</feature>
<gene>
    <name evidence="2" type="ORF">TUBRATIS_002410</name>
</gene>
<dbReference type="AlphaFoldDB" id="A0A437APZ4"/>
<evidence type="ECO:0000313" key="3">
    <source>
        <dbReference type="Proteomes" id="UP000282876"/>
    </source>
</evidence>
<feature type="transmembrane region" description="Helical" evidence="1">
    <location>
        <begin position="163"/>
        <end position="182"/>
    </location>
</feature>
<protein>
    <recommendedName>
        <fullName evidence="4">Nucleotide-sugar transporter</fullName>
    </recommendedName>
</protein>
<feature type="transmembrane region" description="Helical" evidence="1">
    <location>
        <begin position="260"/>
        <end position="277"/>
    </location>
</feature>
<feature type="transmembrane region" description="Helical" evidence="1">
    <location>
        <begin position="40"/>
        <end position="57"/>
    </location>
</feature>
<sequence>MHKNTALKILSNLFYLFSIFMLSFLSRKFKNIPEKHSNEIIIIASFSLVIYGKLLYLKKEFSYSYFILNIKNKKRNLYTKSQILFYKLIFFTSTIIFFNYFHKFSALKIGIYKQIKVFVIILVNYFSGKKISLKEFSGVSLIITGVLLNTFYKSKENNETNTFFDSLMIILSVTVSALNSCYFDKKIKQKIHCFYEYFVDFNIYYFMIALFYQFLVSLYRKTFDLSGFVNFKVYLLGIIGSINVITAYANNVWFFALDRLLIYVIFSVMCNFMADLFLKNLNYFVFFFYVLTVIGVLIYKKIFYN</sequence>
<proteinExistence type="predicted"/>
<organism evidence="2 3">
    <name type="scientific">Tubulinosema ratisbonensis</name>
    <dbReference type="NCBI Taxonomy" id="291195"/>
    <lineage>
        <taxon>Eukaryota</taxon>
        <taxon>Fungi</taxon>
        <taxon>Fungi incertae sedis</taxon>
        <taxon>Microsporidia</taxon>
        <taxon>Tubulinosematoidea</taxon>
        <taxon>Tubulinosematidae</taxon>
        <taxon>Tubulinosema</taxon>
    </lineage>
</organism>
<feature type="transmembrane region" description="Helical" evidence="1">
    <location>
        <begin position="83"/>
        <end position="101"/>
    </location>
</feature>
<keyword evidence="3" id="KW-1185">Reference proteome</keyword>
<dbReference type="EMBL" id="RCSS01000064">
    <property type="protein sequence ID" value="RVD93229.1"/>
    <property type="molecule type" value="Genomic_DNA"/>
</dbReference>
<feature type="transmembrane region" description="Helical" evidence="1">
    <location>
        <begin position="283"/>
        <end position="299"/>
    </location>
</feature>
<dbReference type="Proteomes" id="UP000282876">
    <property type="component" value="Unassembled WGS sequence"/>
</dbReference>
<comment type="caution">
    <text evidence="2">The sequence shown here is derived from an EMBL/GenBank/DDBJ whole genome shotgun (WGS) entry which is preliminary data.</text>
</comment>
<feature type="transmembrane region" description="Helical" evidence="1">
    <location>
        <begin position="234"/>
        <end position="253"/>
    </location>
</feature>
<dbReference type="VEuPathDB" id="MicrosporidiaDB:TUBRATIS_002410"/>
<feature type="transmembrane region" description="Helical" evidence="1">
    <location>
        <begin position="194"/>
        <end position="214"/>
    </location>
</feature>
<evidence type="ECO:0000313" key="2">
    <source>
        <dbReference type="EMBL" id="RVD93229.1"/>
    </source>
</evidence>
<evidence type="ECO:0000256" key="1">
    <source>
        <dbReference type="SAM" id="Phobius"/>
    </source>
</evidence>